<dbReference type="InterPro" id="IPR043133">
    <property type="entry name" value="GTP-CH-I_C/QueF"/>
</dbReference>
<dbReference type="OrthoDB" id="9803748at2"/>
<evidence type="ECO:0000256" key="5">
    <source>
        <dbReference type="ARBA" id="ARBA00023239"/>
    </source>
</evidence>
<feature type="domain" description="Dihydroneopterin aldolase/epimerase" evidence="7">
    <location>
        <begin position="8"/>
        <end position="119"/>
    </location>
</feature>
<dbReference type="GO" id="GO:0046654">
    <property type="term" value="P:tetrahydrofolate biosynthetic process"/>
    <property type="evidence" value="ECO:0007669"/>
    <property type="project" value="UniProtKB-UniRule"/>
</dbReference>
<dbReference type="STRING" id="1477437.SAMN05444682_10485"/>
<comment type="function">
    <text evidence="6">Catalyzes the conversion of 7,8-dihydroneopterin to 6-hydroxymethyl-7,8-dihydropterin.</text>
</comment>
<keyword evidence="5 6" id="KW-0456">Lyase</keyword>
<sequence length="126" mass="14630">METTRQYVALTDLRFYAFHGYYPEEQVLGNEFTVAVRTGFLRRETGGDELNRTVNYETLYNIAKTEMQVARKLLETVAETMLTRVQEEFPFVDEIEVTICKNQPPFGGDRAKAAVTLSWNRHPKEM</sequence>
<dbReference type="UniPathway" id="UPA00077">
    <property type="reaction ID" value="UER00154"/>
</dbReference>
<evidence type="ECO:0000256" key="4">
    <source>
        <dbReference type="ARBA" id="ARBA00022909"/>
    </source>
</evidence>
<dbReference type="NCBIfam" id="TIGR00525">
    <property type="entry name" value="folB"/>
    <property type="match status" value="1"/>
</dbReference>
<comment type="similarity">
    <text evidence="3 6">Belongs to the DHNA family.</text>
</comment>
<dbReference type="Gene3D" id="3.30.1130.10">
    <property type="match status" value="1"/>
</dbReference>
<evidence type="ECO:0000256" key="1">
    <source>
        <dbReference type="ARBA" id="ARBA00001353"/>
    </source>
</evidence>
<comment type="catalytic activity">
    <reaction evidence="1 6">
        <text>7,8-dihydroneopterin = 6-hydroxymethyl-7,8-dihydropterin + glycolaldehyde</text>
        <dbReference type="Rhea" id="RHEA:10540"/>
        <dbReference type="ChEBI" id="CHEBI:17001"/>
        <dbReference type="ChEBI" id="CHEBI:17071"/>
        <dbReference type="ChEBI" id="CHEBI:44841"/>
        <dbReference type="EC" id="4.1.2.25"/>
    </reaction>
</comment>
<evidence type="ECO:0000256" key="3">
    <source>
        <dbReference type="ARBA" id="ARBA00005708"/>
    </source>
</evidence>
<dbReference type="EMBL" id="FOQO01000004">
    <property type="protein sequence ID" value="SFI47109.1"/>
    <property type="molecule type" value="Genomic_DNA"/>
</dbReference>
<dbReference type="EC" id="4.1.2.25" evidence="6"/>
<dbReference type="PANTHER" id="PTHR42844">
    <property type="entry name" value="DIHYDRONEOPTERIN ALDOLASE 1-RELATED"/>
    <property type="match status" value="1"/>
</dbReference>
<dbReference type="Pfam" id="PF02152">
    <property type="entry name" value="FolB"/>
    <property type="match status" value="1"/>
</dbReference>
<evidence type="ECO:0000256" key="6">
    <source>
        <dbReference type="RuleBase" id="RU362079"/>
    </source>
</evidence>
<evidence type="ECO:0000259" key="7">
    <source>
        <dbReference type="SMART" id="SM00905"/>
    </source>
</evidence>
<organism evidence="8 9">
    <name type="scientific">Parapedobacter indicus</name>
    <dbReference type="NCBI Taxonomy" id="1477437"/>
    <lineage>
        <taxon>Bacteria</taxon>
        <taxon>Pseudomonadati</taxon>
        <taxon>Bacteroidota</taxon>
        <taxon>Sphingobacteriia</taxon>
        <taxon>Sphingobacteriales</taxon>
        <taxon>Sphingobacteriaceae</taxon>
        <taxon>Parapedobacter</taxon>
    </lineage>
</organism>
<evidence type="ECO:0000256" key="2">
    <source>
        <dbReference type="ARBA" id="ARBA00005013"/>
    </source>
</evidence>
<dbReference type="GO" id="GO:0005737">
    <property type="term" value="C:cytoplasm"/>
    <property type="evidence" value="ECO:0007669"/>
    <property type="project" value="TreeGrafter"/>
</dbReference>
<keyword evidence="9" id="KW-1185">Reference proteome</keyword>
<dbReference type="RefSeq" id="WP_090626358.1">
    <property type="nucleotide sequence ID" value="NZ_FOQO01000004.1"/>
</dbReference>
<gene>
    <name evidence="8" type="ORF">SAMN05444682_10485</name>
</gene>
<dbReference type="InterPro" id="IPR006157">
    <property type="entry name" value="FolB_dom"/>
</dbReference>
<dbReference type="PANTHER" id="PTHR42844:SF1">
    <property type="entry name" value="DIHYDRONEOPTERIN ALDOLASE 1-RELATED"/>
    <property type="match status" value="1"/>
</dbReference>
<keyword evidence="4 6" id="KW-0289">Folate biosynthesis</keyword>
<comment type="pathway">
    <text evidence="2 6">Cofactor biosynthesis; tetrahydrofolate biosynthesis; 2-amino-4-hydroxy-6-hydroxymethyl-7,8-dihydropteridine diphosphate from 7,8-dihydroneopterin triphosphate: step 3/4.</text>
</comment>
<evidence type="ECO:0000313" key="8">
    <source>
        <dbReference type="EMBL" id="SFI47109.1"/>
    </source>
</evidence>
<dbReference type="AlphaFoldDB" id="A0A1I3IGW8"/>
<dbReference type="Proteomes" id="UP000198670">
    <property type="component" value="Unassembled WGS sequence"/>
</dbReference>
<proteinExistence type="inferred from homology"/>
<protein>
    <recommendedName>
        <fullName evidence="6">7,8-dihydroneopterin aldolase</fullName>
        <ecNumber evidence="6">4.1.2.25</ecNumber>
    </recommendedName>
</protein>
<reference evidence="8 9" key="1">
    <citation type="submission" date="2016-10" db="EMBL/GenBank/DDBJ databases">
        <authorList>
            <person name="de Groot N.N."/>
        </authorList>
    </citation>
    <scope>NUCLEOTIDE SEQUENCE [LARGE SCALE GENOMIC DNA]</scope>
    <source>
        <strain evidence="8 9">RK1</strain>
    </source>
</reference>
<dbReference type="GO" id="GO:0046656">
    <property type="term" value="P:folic acid biosynthetic process"/>
    <property type="evidence" value="ECO:0007669"/>
    <property type="project" value="UniProtKB-UniRule"/>
</dbReference>
<evidence type="ECO:0000313" key="9">
    <source>
        <dbReference type="Proteomes" id="UP000198670"/>
    </source>
</evidence>
<name>A0A1I3IGW8_9SPHI</name>
<dbReference type="SMART" id="SM00905">
    <property type="entry name" value="FolB"/>
    <property type="match status" value="1"/>
</dbReference>
<dbReference type="NCBIfam" id="TIGR00526">
    <property type="entry name" value="folB_dom"/>
    <property type="match status" value="1"/>
</dbReference>
<dbReference type="SUPFAM" id="SSF55620">
    <property type="entry name" value="Tetrahydrobiopterin biosynthesis enzymes-like"/>
    <property type="match status" value="1"/>
</dbReference>
<accession>A0A1I3IGW8</accession>
<dbReference type="InterPro" id="IPR006156">
    <property type="entry name" value="Dihydroneopterin_aldolase"/>
</dbReference>
<dbReference type="GO" id="GO:0004150">
    <property type="term" value="F:dihydroneopterin aldolase activity"/>
    <property type="evidence" value="ECO:0007669"/>
    <property type="project" value="UniProtKB-UniRule"/>
</dbReference>